<dbReference type="GO" id="GO:0007214">
    <property type="term" value="P:gamma-aminobutyric acid signaling pathway"/>
    <property type="evidence" value="ECO:0007669"/>
    <property type="project" value="TreeGrafter"/>
</dbReference>
<evidence type="ECO:0000256" key="1">
    <source>
        <dbReference type="ARBA" id="ARBA00008991"/>
    </source>
</evidence>
<evidence type="ECO:0000256" key="10">
    <source>
        <dbReference type="ARBA" id="ARBA00023136"/>
    </source>
</evidence>
<evidence type="ECO:0000256" key="13">
    <source>
        <dbReference type="ARBA" id="ARBA00023180"/>
    </source>
</evidence>
<evidence type="ECO:0000256" key="5">
    <source>
        <dbReference type="ARBA" id="ARBA00022729"/>
    </source>
</evidence>
<dbReference type="GO" id="GO:0004965">
    <property type="term" value="F:G protein-coupled GABA receptor activity"/>
    <property type="evidence" value="ECO:0007669"/>
    <property type="project" value="InterPro"/>
</dbReference>
<dbReference type="Pfam" id="PF00003">
    <property type="entry name" value="7tm_3"/>
    <property type="match status" value="1"/>
</dbReference>
<feature type="domain" description="G-protein coupled receptors family 3 profile" evidence="21">
    <location>
        <begin position="463"/>
        <end position="745"/>
    </location>
</feature>
<evidence type="ECO:0000256" key="18">
    <source>
        <dbReference type="ARBA" id="ARBA00083903"/>
    </source>
</evidence>
<feature type="region of interest" description="Disordered" evidence="19">
    <location>
        <begin position="1020"/>
        <end position="1120"/>
    </location>
</feature>
<evidence type="ECO:0000256" key="19">
    <source>
        <dbReference type="SAM" id="MobiDB-lite"/>
    </source>
</evidence>
<reference evidence="22 23" key="1">
    <citation type="submission" date="2015-04" db="EMBL/GenBank/DDBJ databases">
        <authorList>
            <person name="Syromyatnikov M.Y."/>
            <person name="Popov V.N."/>
        </authorList>
    </citation>
    <scope>NUCLEOTIDE SEQUENCE [LARGE SCALE GENOMIC DNA]</scope>
</reference>
<comment type="subcellular location">
    <subcellularLocation>
        <location evidence="16">Postsynaptic cell membrane</location>
        <topology evidence="16">Multi-pass membrane protein</topology>
    </subcellularLocation>
</comment>
<keyword evidence="8" id="KW-0297">G-protein coupled receptor</keyword>
<dbReference type="FunFam" id="3.40.50.2300:FF:000072">
    <property type="entry name" value="Gamma-aminobutyric acid type B receptor subunit 2"/>
    <property type="match status" value="1"/>
</dbReference>
<accession>A0A1J1J1I5</accession>
<evidence type="ECO:0000256" key="15">
    <source>
        <dbReference type="ARBA" id="ARBA00023257"/>
    </source>
</evidence>
<evidence type="ECO:0000256" key="3">
    <source>
        <dbReference type="ARBA" id="ARBA00022553"/>
    </source>
</evidence>
<keyword evidence="14" id="KW-0807">Transducer</keyword>
<keyword evidence="5" id="KW-0732">Signal</keyword>
<keyword evidence="9" id="KW-0175">Coiled coil</keyword>
<keyword evidence="3" id="KW-0597">Phosphoprotein</keyword>
<evidence type="ECO:0000256" key="2">
    <source>
        <dbReference type="ARBA" id="ARBA00022475"/>
    </source>
</evidence>
<sequence>MIWMERNNMNYSYGSRGMRMLTIVLMYLFYASQVIECQRPSSGQRMDVYIAGFFPYGDRVENSDIGRGVMPSVKLALDHVNEHSTILRNYRLHMWWNDTECNAAVGVKSFFDMMHSGPHKLMLFGAACTHVTDPIAKASKHWHLTQLSYADMHPMFTKDGFPNFFRVVPSENAFNAPRLALLREFNWTRVGTVYQNEPRYALPHNNMVAELDSMGLDVVETQSFATDVKESLEKLLKKDVRIILANFNEVWARKVFCEAFRLEMYGRAYQWLIMGPSRKEWWNVSDTDCTIEELKTALEFTITTDLLPLSTSGDITVSGTTADEYLKEYNRRRGNEYSRFHGYTYDGIWAVALAIQYVSQKKDQFLQNFQYRAKEWETIFLEALANTSFEGVTGPVRFYNNERKASFLLNQFQNGMEVKVGEYSSLLSHLDLTRGEPMRWVGRSPPKDRTLRIVEHAQVNLTIYLILASCSVLGIVLAISFLIVNIKFRNQRYIKMSSPHLNNLIIIGCMLTYLSVIFLGMDSGLSSVTAFPYICTARVWLLMAGFTLAFGAMFSKTWRVHSIFTDLKLNKKVIKDYQLFMVVGILLTIDIAIMTTWQVADPFYRDTKQLEPFAHPSLEDVIIVRENEYCQSEQMNIFVGVIYAYKGMLLIFGAFLAWETRNVSIPALNDSKHVGLSVYNVVIMCVMGAAIGLVLSDQKDAVFILISIFIIFCTTATLILVFVPKIIELKRNPSGVIDKRVRATLRPMSKAERRDSSACELEQKLRDVKSNNCRFRKALMDREAELQALIRKLGQEASNWLDGGNSETEPILKDQGRLSVGPIRKDFPSQTVTEVTSIGSCVSSHEDLDYGTNTPDTKKKRVSIQNTQDKNKMSNSISQSKMNTEPKVVSTQTTISSTLASAEVKPQQVQAQTPDHKMYVTEIRKELSEASTATPNWSPGHNGHLMDHNDYQSSGNMTKYNTHVNSTSMTMSNSELNNICPHGKGSTKNLSMAEQQRRVSMGAAMKSNFVVSQSDLWDTQTLSHAKQHSRHSPRNQQQRCPDHTYVNAPLQQQQQQQQSQSTPSSSLVTTPQHEHYHENGSPGGLSTGSGSGIMQRSVSEKNRKHRHKQKIQVCQSETDSEREQRIEAQLCAQNRKLVKTHHSHHQSVPNVAPEGTPTTTKLHKHRSKSRDHHHHRSSSNMHGACSESELLDSDTAILPIFRKLLTEKDSRYKANRNVVGASCPNISIKCDIVEYL</sequence>
<evidence type="ECO:0000256" key="9">
    <source>
        <dbReference type="ARBA" id="ARBA00023054"/>
    </source>
</evidence>
<dbReference type="OrthoDB" id="2150267at2759"/>
<evidence type="ECO:0000256" key="20">
    <source>
        <dbReference type="SAM" id="Phobius"/>
    </source>
</evidence>
<feature type="transmembrane region" description="Helical" evidence="20">
    <location>
        <begin position="500"/>
        <end position="519"/>
    </location>
</feature>
<dbReference type="InterPro" id="IPR028082">
    <property type="entry name" value="Peripla_BP_I"/>
</dbReference>
<dbReference type="PRINTS" id="PR01177">
    <property type="entry name" value="GABAB1RECPTR"/>
</dbReference>
<keyword evidence="7" id="KW-0770">Synapse</keyword>
<name>A0A1J1J1I5_9DIPT</name>
<evidence type="ECO:0000256" key="11">
    <source>
        <dbReference type="ARBA" id="ARBA00023157"/>
    </source>
</evidence>
<dbReference type="Gene3D" id="3.40.50.2300">
    <property type="match status" value="2"/>
</dbReference>
<evidence type="ECO:0000256" key="6">
    <source>
        <dbReference type="ARBA" id="ARBA00022989"/>
    </source>
</evidence>
<organism evidence="22 23">
    <name type="scientific">Clunio marinus</name>
    <dbReference type="NCBI Taxonomy" id="568069"/>
    <lineage>
        <taxon>Eukaryota</taxon>
        <taxon>Metazoa</taxon>
        <taxon>Ecdysozoa</taxon>
        <taxon>Arthropoda</taxon>
        <taxon>Hexapoda</taxon>
        <taxon>Insecta</taxon>
        <taxon>Pterygota</taxon>
        <taxon>Neoptera</taxon>
        <taxon>Endopterygota</taxon>
        <taxon>Diptera</taxon>
        <taxon>Nematocera</taxon>
        <taxon>Chironomoidea</taxon>
        <taxon>Chironomidae</taxon>
        <taxon>Clunio</taxon>
    </lineage>
</organism>
<evidence type="ECO:0000313" key="23">
    <source>
        <dbReference type="Proteomes" id="UP000183832"/>
    </source>
</evidence>
<dbReference type="GO" id="GO:0045211">
    <property type="term" value="C:postsynaptic membrane"/>
    <property type="evidence" value="ECO:0007669"/>
    <property type="project" value="UniProtKB-SubCell"/>
</dbReference>
<keyword evidence="15" id="KW-0628">Postsynaptic cell membrane</keyword>
<keyword evidence="10 20" id="KW-0472">Membrane</keyword>
<feature type="transmembrane region" description="Helical" evidence="20">
    <location>
        <begin position="461"/>
        <end position="488"/>
    </location>
</feature>
<dbReference type="PROSITE" id="PS50259">
    <property type="entry name" value="G_PROTEIN_RECEP_F3_4"/>
    <property type="match status" value="1"/>
</dbReference>
<feature type="compositionally biased region" description="Polar residues" evidence="19">
    <location>
        <begin position="863"/>
        <end position="888"/>
    </location>
</feature>
<dbReference type="PANTHER" id="PTHR10519">
    <property type="entry name" value="GABA-B RECEPTOR"/>
    <property type="match status" value="1"/>
</dbReference>
<evidence type="ECO:0000256" key="12">
    <source>
        <dbReference type="ARBA" id="ARBA00023170"/>
    </source>
</evidence>
<feature type="compositionally biased region" description="Gly residues" evidence="19">
    <location>
        <begin position="1081"/>
        <end position="1091"/>
    </location>
</feature>
<evidence type="ECO:0000256" key="4">
    <source>
        <dbReference type="ARBA" id="ARBA00022692"/>
    </source>
</evidence>
<evidence type="ECO:0000313" key="22">
    <source>
        <dbReference type="EMBL" id="CRL05802.1"/>
    </source>
</evidence>
<comment type="similarity">
    <text evidence="1">Belongs to the G-protein coupled receptor 3 family. GABA-B receptor subfamily.</text>
</comment>
<dbReference type="AlphaFoldDB" id="A0A1J1J1I5"/>
<feature type="transmembrane region" description="Helical" evidence="20">
    <location>
        <begin position="678"/>
        <end position="695"/>
    </location>
</feature>
<feature type="compositionally biased region" description="Basic residues" evidence="19">
    <location>
        <begin position="1161"/>
        <end position="1177"/>
    </location>
</feature>
<feature type="region of interest" description="Disordered" evidence="19">
    <location>
        <begin position="847"/>
        <end position="888"/>
    </location>
</feature>
<dbReference type="STRING" id="568069.A0A1J1J1I5"/>
<keyword evidence="12" id="KW-0675">Receptor</keyword>
<keyword evidence="13" id="KW-0325">Glycoprotein</keyword>
<keyword evidence="2" id="KW-1003">Cell membrane</keyword>
<evidence type="ECO:0000256" key="14">
    <source>
        <dbReference type="ARBA" id="ARBA00023224"/>
    </source>
</evidence>
<feature type="transmembrane region" description="Helical" evidence="20">
    <location>
        <begin position="637"/>
        <end position="658"/>
    </location>
</feature>
<proteinExistence type="inferred from homology"/>
<feature type="transmembrane region" description="Helical" evidence="20">
    <location>
        <begin position="539"/>
        <end position="558"/>
    </location>
</feature>
<feature type="compositionally biased region" description="Low complexity" evidence="19">
    <location>
        <begin position="1049"/>
        <end position="1071"/>
    </location>
</feature>
<dbReference type="FunFam" id="3.40.50.2300:FF:000063">
    <property type="entry name" value="Gamma-aminobutyric acid type B receptor subunit"/>
    <property type="match status" value="1"/>
</dbReference>
<evidence type="ECO:0000256" key="8">
    <source>
        <dbReference type="ARBA" id="ARBA00023040"/>
    </source>
</evidence>
<evidence type="ECO:0000259" key="21">
    <source>
        <dbReference type="PROSITE" id="PS50259"/>
    </source>
</evidence>
<dbReference type="Pfam" id="PF01094">
    <property type="entry name" value="ANF_receptor"/>
    <property type="match status" value="1"/>
</dbReference>
<keyword evidence="4 20" id="KW-0812">Transmembrane</keyword>
<dbReference type="GO" id="GO:0038039">
    <property type="term" value="C:G protein-coupled receptor heterodimeric complex"/>
    <property type="evidence" value="ECO:0007669"/>
    <property type="project" value="TreeGrafter"/>
</dbReference>
<dbReference type="SUPFAM" id="SSF53822">
    <property type="entry name" value="Periplasmic binding protein-like I"/>
    <property type="match status" value="1"/>
</dbReference>
<evidence type="ECO:0000256" key="7">
    <source>
        <dbReference type="ARBA" id="ARBA00023018"/>
    </source>
</evidence>
<evidence type="ECO:0000256" key="16">
    <source>
        <dbReference type="ARBA" id="ARBA00034104"/>
    </source>
</evidence>
<dbReference type="InterPro" id="IPR001828">
    <property type="entry name" value="ANF_lig-bd_rcpt"/>
</dbReference>
<feature type="transmembrane region" description="Helical" evidence="20">
    <location>
        <begin position="701"/>
        <end position="723"/>
    </location>
</feature>
<protein>
    <recommendedName>
        <fullName evidence="17">Gamma-aminobutyric acid type B receptor subunit 2</fullName>
    </recommendedName>
    <alternativeName>
        <fullName evidence="18">G-protein coupled receptor 51</fullName>
    </alternativeName>
</protein>
<dbReference type="PANTHER" id="PTHR10519:SF74">
    <property type="entry name" value="GAMMA-AMINOBUTYRIC ACID TYPE B RECEPTOR SUBUNIT 2"/>
    <property type="match status" value="1"/>
</dbReference>
<dbReference type="EMBL" id="CVRI01000065">
    <property type="protein sequence ID" value="CRL05802.1"/>
    <property type="molecule type" value="Genomic_DNA"/>
</dbReference>
<evidence type="ECO:0000256" key="17">
    <source>
        <dbReference type="ARBA" id="ARBA00073785"/>
    </source>
</evidence>
<keyword evidence="23" id="KW-1185">Reference proteome</keyword>
<dbReference type="Proteomes" id="UP000183832">
    <property type="component" value="Unassembled WGS sequence"/>
</dbReference>
<dbReference type="PRINTS" id="PR01176">
    <property type="entry name" value="GABABRECEPTR"/>
</dbReference>
<gene>
    <name evidence="22" type="ORF">CLUMA_CG018829</name>
</gene>
<keyword evidence="11" id="KW-1015">Disulfide bond</keyword>
<dbReference type="InterPro" id="IPR002455">
    <property type="entry name" value="GPCR3_GABA-B"/>
</dbReference>
<keyword evidence="6 20" id="KW-1133">Transmembrane helix</keyword>
<feature type="region of interest" description="Disordered" evidence="19">
    <location>
        <begin position="1141"/>
        <end position="1186"/>
    </location>
</feature>
<dbReference type="InterPro" id="IPR017978">
    <property type="entry name" value="GPCR_3_C"/>
</dbReference>
<dbReference type="CDD" id="cd06366">
    <property type="entry name" value="PBP1_GABAb_receptor"/>
    <property type="match status" value="1"/>
</dbReference>